<protein>
    <submittedName>
        <fullName evidence="1">Predicted protein</fullName>
    </submittedName>
</protein>
<dbReference type="KEGG" id="lbc:LACBIDRAFT_307978"/>
<dbReference type="EMBL" id="DS547128">
    <property type="protein sequence ID" value="EDR02761.1"/>
    <property type="molecule type" value="Genomic_DNA"/>
</dbReference>
<proteinExistence type="predicted"/>
<gene>
    <name evidence="1" type="ORF">LACBIDRAFT_307978</name>
</gene>
<dbReference type="RefSeq" id="XP_001886471.1">
    <property type="nucleotide sequence ID" value="XM_001886436.1"/>
</dbReference>
<sequence>MSVRISCVLGLPWMFLGRCKLLESSIRVGLSKSIKARSDWRNVTPTTIRRSEVVR</sequence>
<reference evidence="1 2" key="1">
    <citation type="journal article" date="2008" name="Nature">
        <title>The genome of Laccaria bicolor provides insights into mycorrhizal symbiosis.</title>
        <authorList>
            <person name="Martin F."/>
            <person name="Aerts A."/>
            <person name="Ahren D."/>
            <person name="Brun A."/>
            <person name="Danchin E.G.J."/>
            <person name="Duchaussoy F."/>
            <person name="Gibon J."/>
            <person name="Kohler A."/>
            <person name="Lindquist E."/>
            <person name="Pereda V."/>
            <person name="Salamov A."/>
            <person name="Shapiro H.J."/>
            <person name="Wuyts J."/>
            <person name="Blaudez D."/>
            <person name="Buee M."/>
            <person name="Brokstein P."/>
            <person name="Canbaeck B."/>
            <person name="Cohen D."/>
            <person name="Courty P.E."/>
            <person name="Coutinho P.M."/>
            <person name="Delaruelle C."/>
            <person name="Detter J.C."/>
            <person name="Deveau A."/>
            <person name="DiFazio S."/>
            <person name="Duplessis S."/>
            <person name="Fraissinet-Tachet L."/>
            <person name="Lucic E."/>
            <person name="Frey-Klett P."/>
            <person name="Fourrey C."/>
            <person name="Feussner I."/>
            <person name="Gay G."/>
            <person name="Grimwood J."/>
            <person name="Hoegger P.J."/>
            <person name="Jain P."/>
            <person name="Kilaru S."/>
            <person name="Labbe J."/>
            <person name="Lin Y.C."/>
            <person name="Legue V."/>
            <person name="Le Tacon F."/>
            <person name="Marmeisse R."/>
            <person name="Melayah D."/>
            <person name="Montanini B."/>
            <person name="Muratet M."/>
            <person name="Nehls U."/>
            <person name="Niculita-Hirzel H."/>
            <person name="Oudot-Le Secq M.P."/>
            <person name="Peter M."/>
            <person name="Quesneville H."/>
            <person name="Rajashekar B."/>
            <person name="Reich M."/>
            <person name="Rouhier N."/>
            <person name="Schmutz J."/>
            <person name="Yin T."/>
            <person name="Chalot M."/>
            <person name="Henrissat B."/>
            <person name="Kuees U."/>
            <person name="Lucas S."/>
            <person name="Van de Peer Y."/>
            <person name="Podila G.K."/>
            <person name="Polle A."/>
            <person name="Pukkila P.J."/>
            <person name="Richardson P.M."/>
            <person name="Rouze P."/>
            <person name="Sanders I.R."/>
            <person name="Stajich J.E."/>
            <person name="Tunlid A."/>
            <person name="Tuskan G."/>
            <person name="Grigoriev I.V."/>
        </authorList>
    </citation>
    <scope>NUCLEOTIDE SEQUENCE [LARGE SCALE GENOMIC DNA]</scope>
    <source>
        <strain evidence="2">S238N-H82 / ATCC MYA-4686</strain>
    </source>
</reference>
<keyword evidence="2" id="KW-1185">Reference proteome</keyword>
<name>B0DRC1_LACBS</name>
<dbReference type="InParanoid" id="B0DRC1"/>
<accession>B0DRC1</accession>
<evidence type="ECO:0000313" key="1">
    <source>
        <dbReference type="EMBL" id="EDR02761.1"/>
    </source>
</evidence>
<dbReference type="Proteomes" id="UP000001194">
    <property type="component" value="Unassembled WGS sequence"/>
</dbReference>
<organism evidence="2">
    <name type="scientific">Laccaria bicolor (strain S238N-H82 / ATCC MYA-4686)</name>
    <name type="common">Bicoloured deceiver</name>
    <name type="synonym">Laccaria laccata var. bicolor</name>
    <dbReference type="NCBI Taxonomy" id="486041"/>
    <lineage>
        <taxon>Eukaryota</taxon>
        <taxon>Fungi</taxon>
        <taxon>Dikarya</taxon>
        <taxon>Basidiomycota</taxon>
        <taxon>Agaricomycotina</taxon>
        <taxon>Agaricomycetes</taxon>
        <taxon>Agaricomycetidae</taxon>
        <taxon>Agaricales</taxon>
        <taxon>Agaricineae</taxon>
        <taxon>Hydnangiaceae</taxon>
        <taxon>Laccaria</taxon>
    </lineage>
</organism>
<dbReference type="GeneID" id="6082108"/>
<evidence type="ECO:0000313" key="2">
    <source>
        <dbReference type="Proteomes" id="UP000001194"/>
    </source>
</evidence>
<dbReference type="HOGENOM" id="CLU_3032769_0_0_1"/>
<dbReference type="AlphaFoldDB" id="B0DRC1"/>